<dbReference type="AlphaFoldDB" id="A0AAV9E3J3"/>
<gene>
    <name evidence="2" type="ORF">QJS10_CPA09g01100</name>
</gene>
<sequence>MGATEETKEGLLKTEAEIREDNLLRKTKHVIHQAFPRSLSCMWFVLPNAFLIFQTMVAIHRSRNDIWIVSFIVGADIDIALLFWSIYAHEKAPVGSKQRERLKIFIWLLATLLNVGFAYRVTMMMPLVMSLVLCGLVAVTTVGTFHLYFLRPHQRA</sequence>
<dbReference type="PANTHER" id="PTHR46610">
    <property type="entry name" value="OS05G0181300 PROTEIN"/>
    <property type="match status" value="1"/>
</dbReference>
<keyword evidence="1" id="KW-0812">Transmembrane</keyword>
<evidence type="ECO:0000313" key="2">
    <source>
        <dbReference type="EMBL" id="KAK1307844.1"/>
    </source>
</evidence>
<keyword evidence="1" id="KW-0472">Membrane</keyword>
<keyword evidence="3" id="KW-1185">Reference proteome</keyword>
<reference evidence="2" key="2">
    <citation type="submission" date="2023-06" db="EMBL/GenBank/DDBJ databases">
        <authorList>
            <person name="Ma L."/>
            <person name="Liu K.-W."/>
            <person name="Li Z."/>
            <person name="Hsiao Y.-Y."/>
            <person name="Qi Y."/>
            <person name="Fu T."/>
            <person name="Tang G."/>
            <person name="Zhang D."/>
            <person name="Sun W.-H."/>
            <person name="Liu D.-K."/>
            <person name="Li Y."/>
            <person name="Chen G.-Z."/>
            <person name="Liu X.-D."/>
            <person name="Liao X.-Y."/>
            <person name="Jiang Y.-T."/>
            <person name="Yu X."/>
            <person name="Hao Y."/>
            <person name="Huang J."/>
            <person name="Zhao X.-W."/>
            <person name="Ke S."/>
            <person name="Chen Y.-Y."/>
            <person name="Wu W.-L."/>
            <person name="Hsu J.-L."/>
            <person name="Lin Y.-F."/>
            <person name="Huang M.-D."/>
            <person name="Li C.-Y."/>
            <person name="Huang L."/>
            <person name="Wang Z.-W."/>
            <person name="Zhao X."/>
            <person name="Zhong W.-Y."/>
            <person name="Peng D.-H."/>
            <person name="Ahmad S."/>
            <person name="Lan S."/>
            <person name="Zhang J.-S."/>
            <person name="Tsai W.-C."/>
            <person name="Van De Peer Y."/>
            <person name="Liu Z.-J."/>
        </authorList>
    </citation>
    <scope>NUCLEOTIDE SEQUENCE</scope>
    <source>
        <strain evidence="2">CP</strain>
        <tissue evidence="2">Leaves</tissue>
    </source>
</reference>
<dbReference type="Proteomes" id="UP001180020">
    <property type="component" value="Unassembled WGS sequence"/>
</dbReference>
<feature type="transmembrane region" description="Helical" evidence="1">
    <location>
        <begin position="127"/>
        <end position="150"/>
    </location>
</feature>
<reference evidence="2" key="1">
    <citation type="journal article" date="2023" name="Nat. Commun.">
        <title>Diploid and tetraploid genomes of Acorus and the evolution of monocots.</title>
        <authorList>
            <person name="Ma L."/>
            <person name="Liu K.W."/>
            <person name="Li Z."/>
            <person name="Hsiao Y.Y."/>
            <person name="Qi Y."/>
            <person name="Fu T."/>
            <person name="Tang G.D."/>
            <person name="Zhang D."/>
            <person name="Sun W.H."/>
            <person name="Liu D.K."/>
            <person name="Li Y."/>
            <person name="Chen G.Z."/>
            <person name="Liu X.D."/>
            <person name="Liao X.Y."/>
            <person name="Jiang Y.T."/>
            <person name="Yu X."/>
            <person name="Hao Y."/>
            <person name="Huang J."/>
            <person name="Zhao X.W."/>
            <person name="Ke S."/>
            <person name="Chen Y.Y."/>
            <person name="Wu W.L."/>
            <person name="Hsu J.L."/>
            <person name="Lin Y.F."/>
            <person name="Huang M.D."/>
            <person name="Li C.Y."/>
            <person name="Huang L."/>
            <person name="Wang Z.W."/>
            <person name="Zhao X."/>
            <person name="Zhong W.Y."/>
            <person name="Peng D.H."/>
            <person name="Ahmad S."/>
            <person name="Lan S."/>
            <person name="Zhang J.S."/>
            <person name="Tsai W.C."/>
            <person name="Van de Peer Y."/>
            <person name="Liu Z.J."/>
        </authorList>
    </citation>
    <scope>NUCLEOTIDE SEQUENCE</scope>
    <source>
        <strain evidence="2">CP</strain>
    </source>
</reference>
<organism evidence="2 3">
    <name type="scientific">Acorus calamus</name>
    <name type="common">Sweet flag</name>
    <dbReference type="NCBI Taxonomy" id="4465"/>
    <lineage>
        <taxon>Eukaryota</taxon>
        <taxon>Viridiplantae</taxon>
        <taxon>Streptophyta</taxon>
        <taxon>Embryophyta</taxon>
        <taxon>Tracheophyta</taxon>
        <taxon>Spermatophyta</taxon>
        <taxon>Magnoliopsida</taxon>
        <taxon>Liliopsida</taxon>
        <taxon>Acoraceae</taxon>
        <taxon>Acorus</taxon>
    </lineage>
</organism>
<proteinExistence type="predicted"/>
<evidence type="ECO:0000313" key="3">
    <source>
        <dbReference type="Proteomes" id="UP001180020"/>
    </source>
</evidence>
<feature type="transmembrane region" description="Helical" evidence="1">
    <location>
        <begin position="41"/>
        <end position="60"/>
    </location>
</feature>
<evidence type="ECO:0000256" key="1">
    <source>
        <dbReference type="SAM" id="Phobius"/>
    </source>
</evidence>
<dbReference type="PANTHER" id="PTHR46610:SF20">
    <property type="entry name" value="OS05G0181300 PROTEIN"/>
    <property type="match status" value="1"/>
</dbReference>
<dbReference type="InterPro" id="IPR045501">
    <property type="entry name" value="DUF6490"/>
</dbReference>
<feature type="transmembrane region" description="Helical" evidence="1">
    <location>
        <begin position="104"/>
        <end position="121"/>
    </location>
</feature>
<feature type="transmembrane region" description="Helical" evidence="1">
    <location>
        <begin position="66"/>
        <end position="84"/>
    </location>
</feature>
<dbReference type="Pfam" id="PF20100">
    <property type="entry name" value="DUF6490"/>
    <property type="match status" value="1"/>
</dbReference>
<accession>A0AAV9E3J3</accession>
<protein>
    <submittedName>
        <fullName evidence="2">Uncharacterized protein</fullName>
    </submittedName>
</protein>
<comment type="caution">
    <text evidence="2">The sequence shown here is derived from an EMBL/GenBank/DDBJ whole genome shotgun (WGS) entry which is preliminary data.</text>
</comment>
<name>A0AAV9E3J3_ACOCL</name>
<keyword evidence="1" id="KW-1133">Transmembrane helix</keyword>
<dbReference type="EMBL" id="JAUJYO010000009">
    <property type="protein sequence ID" value="KAK1307844.1"/>
    <property type="molecule type" value="Genomic_DNA"/>
</dbReference>